<evidence type="ECO:0000256" key="2">
    <source>
        <dbReference type="ARBA" id="ARBA00001946"/>
    </source>
</evidence>
<comment type="cofactor">
    <cofactor evidence="2 17 20">
        <name>Mg(2+)</name>
        <dbReference type="ChEBI" id="CHEBI:18420"/>
    </cofactor>
</comment>
<dbReference type="Pfam" id="PF02896">
    <property type="entry name" value="PEP-utilizers_C"/>
    <property type="match status" value="1"/>
</dbReference>
<dbReference type="Proteomes" id="UP000049472">
    <property type="component" value="Unassembled WGS sequence"/>
</dbReference>
<dbReference type="EMBL" id="CVRQ01000007">
    <property type="protein sequence ID" value="CRL32671.1"/>
    <property type="molecule type" value="Genomic_DNA"/>
</dbReference>
<dbReference type="InterPro" id="IPR006318">
    <property type="entry name" value="PTS_EI-like"/>
</dbReference>
<organism evidence="24 25">
    <name type="scientific">Agathobacter rectalis</name>
    <dbReference type="NCBI Taxonomy" id="39491"/>
    <lineage>
        <taxon>Bacteria</taxon>
        <taxon>Bacillati</taxon>
        <taxon>Bacillota</taxon>
        <taxon>Clostridia</taxon>
        <taxon>Lachnospirales</taxon>
        <taxon>Lachnospiraceae</taxon>
        <taxon>Agathobacter</taxon>
    </lineage>
</organism>
<dbReference type="PANTHER" id="PTHR46244:SF3">
    <property type="entry name" value="PHOSPHOENOLPYRUVATE-PROTEIN PHOSPHOTRANSFERASE"/>
    <property type="match status" value="1"/>
</dbReference>
<evidence type="ECO:0000256" key="14">
    <source>
        <dbReference type="ARBA" id="ARBA00022777"/>
    </source>
</evidence>
<dbReference type="Pfam" id="PF00391">
    <property type="entry name" value="PEP-utilizers"/>
    <property type="match status" value="1"/>
</dbReference>
<dbReference type="InterPro" id="IPR024692">
    <property type="entry name" value="PTS_EI"/>
</dbReference>
<evidence type="ECO:0000256" key="3">
    <source>
        <dbReference type="ARBA" id="ARBA00002728"/>
    </source>
</evidence>
<dbReference type="GO" id="GO:0005737">
    <property type="term" value="C:cytoplasm"/>
    <property type="evidence" value="ECO:0007669"/>
    <property type="project" value="UniProtKB-SubCell"/>
</dbReference>
<feature type="active site" description="Tele-phosphohistidine intermediate" evidence="18">
    <location>
        <position position="187"/>
    </location>
</feature>
<dbReference type="SUPFAM" id="SSF47831">
    <property type="entry name" value="Enzyme I of the PEP:sugar phosphotransferase system HPr-binding (sub)domain"/>
    <property type="match status" value="1"/>
</dbReference>
<evidence type="ECO:0000259" key="23">
    <source>
        <dbReference type="Pfam" id="PF05524"/>
    </source>
</evidence>
<dbReference type="InterPro" id="IPR015813">
    <property type="entry name" value="Pyrv/PenolPyrv_kinase-like_dom"/>
</dbReference>
<evidence type="ECO:0000256" key="16">
    <source>
        <dbReference type="ARBA" id="ARBA00033235"/>
    </source>
</evidence>
<feature type="binding site" evidence="19">
    <location>
        <position position="294"/>
    </location>
    <ligand>
        <name>phosphoenolpyruvate</name>
        <dbReference type="ChEBI" id="CHEBI:58702"/>
    </ligand>
</feature>
<dbReference type="GO" id="GO:0046872">
    <property type="term" value="F:metal ion binding"/>
    <property type="evidence" value="ECO:0007669"/>
    <property type="project" value="UniProtKB-KW"/>
</dbReference>
<keyword evidence="8 17" id="KW-0813">Transport</keyword>
<evidence type="ECO:0000256" key="5">
    <source>
        <dbReference type="ARBA" id="ARBA00007837"/>
    </source>
</evidence>
<dbReference type="Gene3D" id="3.50.30.10">
    <property type="entry name" value="Phosphohistidine domain"/>
    <property type="match status" value="1"/>
</dbReference>
<gene>
    <name evidence="24" type="ORF">T1815_04131</name>
</gene>
<dbReference type="Gene3D" id="1.10.274.10">
    <property type="entry name" value="PtsI, HPr-binding domain"/>
    <property type="match status" value="1"/>
</dbReference>
<evidence type="ECO:0000256" key="13">
    <source>
        <dbReference type="ARBA" id="ARBA00022723"/>
    </source>
</evidence>
<dbReference type="Pfam" id="PF05524">
    <property type="entry name" value="PEP-utilisers_N"/>
    <property type="match status" value="1"/>
</dbReference>
<sequence length="566" mass="61183">MYKGIAGSEGIGIGNVVIIEEHEIVIENKKITDTDAEIARLQGAIEKFVNDTNAMADRMEKTVGAKDADILRGHIQMLQDPTIEEQITALIVSEKITAEKALDQVLEQTAEIFAQIPDELLQQRATDFRDIKARILKILLGIEDYDISAAPAGTVLVAHDLTPSMTAGIVAENIAGILTEVGGRTSHSAILARAMEIPAVLSIDGICTAVKNGDRVVLNGTSGEAIVNPDAETEQKFAGLLEEYKKEKELLKKFAGVPTVSADGTKVELVCNIGKPEDAKKAVECDGEGIGLFRTEFLFMDRDTIPTEEEQFEAYKSVAETMKGKPVIIRTLDIGGDKEIPYLGLEKEDNPFLGYRAIRFCLQRTDIYNTQLRALVRASAFGGIKIMVPLVTGVDELRSVKAMVADIMKELDAEGIAYNKNLEIGIMMETPAACMMADVLAKEAAFFSIGTNDLTGYTMAVDRGNSKVAYLYSAFNPAVLRAIKRIIECGKKEGIMVGMCGEAAADPKLIPLLLAFGLDEFSVSATSVLKTRKTIADSSMAECKALADKVMACATEAEVQAVLAQQ</sequence>
<evidence type="ECO:0000256" key="4">
    <source>
        <dbReference type="ARBA" id="ARBA00004496"/>
    </source>
</evidence>
<keyword evidence="11 17" id="KW-0808">Transferase</keyword>
<feature type="binding site" evidence="19">
    <location>
        <position position="330"/>
    </location>
    <ligand>
        <name>phosphoenolpyruvate</name>
        <dbReference type="ChEBI" id="CHEBI:58702"/>
    </ligand>
</feature>
<dbReference type="NCBIfam" id="TIGR01417">
    <property type="entry name" value="PTS_I_fam"/>
    <property type="match status" value="1"/>
</dbReference>
<feature type="domain" description="Phosphotransferase system enzyme I N-terminal" evidence="23">
    <location>
        <begin position="3"/>
        <end position="124"/>
    </location>
</feature>
<evidence type="ECO:0000256" key="11">
    <source>
        <dbReference type="ARBA" id="ARBA00022679"/>
    </source>
</evidence>
<keyword evidence="14 17" id="KW-0418">Kinase</keyword>
<evidence type="ECO:0000256" key="18">
    <source>
        <dbReference type="PIRSR" id="PIRSR000732-1"/>
    </source>
</evidence>
<evidence type="ECO:0000259" key="21">
    <source>
        <dbReference type="Pfam" id="PF00391"/>
    </source>
</evidence>
<dbReference type="AlphaFoldDB" id="A0A0M6WAF6"/>
<comment type="function">
    <text evidence="3 17">General (non sugar-specific) component of the phosphoenolpyruvate-dependent sugar phosphotransferase system (sugar PTS). This major carbohydrate active-transport system catalyzes the phosphorylation of incoming sugar substrates concomitantly with their translocation across the cell membrane. Enzyme I transfers the phosphoryl group from phosphoenolpyruvate (PEP) to the phosphoryl carrier protein (HPr).</text>
</comment>
<feature type="active site" description="Proton donor" evidence="18">
    <location>
        <position position="500"/>
    </location>
</feature>
<proteinExistence type="inferred from homology"/>
<feature type="binding site" evidence="20">
    <location>
        <position position="453"/>
    </location>
    <ligand>
        <name>Mg(2+)</name>
        <dbReference type="ChEBI" id="CHEBI:18420"/>
    </ligand>
</feature>
<keyword evidence="9 17" id="KW-0963">Cytoplasm</keyword>
<comment type="similarity">
    <text evidence="5 17">Belongs to the PEP-utilizing enzyme family.</text>
</comment>
<accession>A0A0M6WAF6</accession>
<keyword evidence="10 17" id="KW-0762">Sugar transport</keyword>
<protein>
    <recommendedName>
        <fullName evidence="7 17">Phosphoenolpyruvate-protein phosphotransferase</fullName>
        <ecNumber evidence="6 17">2.7.3.9</ecNumber>
    </recommendedName>
    <alternativeName>
        <fullName evidence="16 17">Phosphotransferase system, enzyme I</fullName>
    </alternativeName>
</protein>
<evidence type="ECO:0000313" key="24">
    <source>
        <dbReference type="EMBL" id="CRL32671.1"/>
    </source>
</evidence>
<evidence type="ECO:0000256" key="9">
    <source>
        <dbReference type="ARBA" id="ARBA00022490"/>
    </source>
</evidence>
<reference evidence="25" key="1">
    <citation type="submission" date="2015-05" db="EMBL/GenBank/DDBJ databases">
        <authorList>
            <consortium name="Pathogen Informatics"/>
        </authorList>
    </citation>
    <scope>NUCLEOTIDE SEQUENCE [LARGE SCALE GENOMIC DNA]</scope>
    <source>
        <strain evidence="25">T1-815</strain>
    </source>
</reference>
<dbReference type="InterPro" id="IPR036618">
    <property type="entry name" value="PtsI_HPr-bd_sf"/>
</dbReference>
<evidence type="ECO:0000256" key="19">
    <source>
        <dbReference type="PIRSR" id="PIRSR000732-2"/>
    </source>
</evidence>
<name>A0A0M6WAF6_9FIRM</name>
<dbReference type="GO" id="GO:0008965">
    <property type="term" value="F:phosphoenolpyruvate-protein phosphotransferase activity"/>
    <property type="evidence" value="ECO:0007669"/>
    <property type="project" value="UniProtKB-EC"/>
</dbReference>
<dbReference type="GO" id="GO:0016301">
    <property type="term" value="F:kinase activity"/>
    <property type="evidence" value="ECO:0007669"/>
    <property type="project" value="UniProtKB-KW"/>
</dbReference>
<evidence type="ECO:0000256" key="6">
    <source>
        <dbReference type="ARBA" id="ARBA00012232"/>
    </source>
</evidence>
<dbReference type="InterPro" id="IPR050499">
    <property type="entry name" value="PEP-utilizing_PTS_enzyme"/>
</dbReference>
<dbReference type="PRINTS" id="PR01736">
    <property type="entry name" value="PHPHTRNFRASE"/>
</dbReference>
<evidence type="ECO:0000256" key="10">
    <source>
        <dbReference type="ARBA" id="ARBA00022597"/>
    </source>
</evidence>
<keyword evidence="24" id="KW-0670">Pyruvate</keyword>
<dbReference type="GO" id="GO:0009401">
    <property type="term" value="P:phosphoenolpyruvate-dependent sugar phosphotransferase system"/>
    <property type="evidence" value="ECO:0007669"/>
    <property type="project" value="UniProtKB-KW"/>
</dbReference>
<dbReference type="InterPro" id="IPR036637">
    <property type="entry name" value="Phosphohistidine_dom_sf"/>
</dbReference>
<dbReference type="SUPFAM" id="SSF52009">
    <property type="entry name" value="Phosphohistidine domain"/>
    <property type="match status" value="1"/>
</dbReference>
<dbReference type="PANTHER" id="PTHR46244">
    <property type="entry name" value="PHOSPHOENOLPYRUVATE-PROTEIN PHOSPHOTRANSFERASE"/>
    <property type="match status" value="1"/>
</dbReference>
<evidence type="ECO:0000313" key="25">
    <source>
        <dbReference type="Proteomes" id="UP000049472"/>
    </source>
</evidence>
<comment type="catalytic activity">
    <reaction evidence="1 17">
        <text>L-histidyl-[protein] + phosphoenolpyruvate = N(pros)-phospho-L-histidyl-[protein] + pyruvate</text>
        <dbReference type="Rhea" id="RHEA:23880"/>
        <dbReference type="Rhea" id="RHEA-COMP:9745"/>
        <dbReference type="Rhea" id="RHEA-COMP:9746"/>
        <dbReference type="ChEBI" id="CHEBI:15361"/>
        <dbReference type="ChEBI" id="CHEBI:29979"/>
        <dbReference type="ChEBI" id="CHEBI:58702"/>
        <dbReference type="ChEBI" id="CHEBI:64837"/>
        <dbReference type="EC" id="2.7.3.9"/>
    </reaction>
</comment>
<dbReference type="Gene3D" id="3.20.20.60">
    <property type="entry name" value="Phosphoenolpyruvate-binding domains"/>
    <property type="match status" value="1"/>
</dbReference>
<dbReference type="InterPro" id="IPR008279">
    <property type="entry name" value="PEP-util_enz_mobile_dom"/>
</dbReference>
<feature type="domain" description="PEP-utilising enzyme C-terminal" evidence="22">
    <location>
        <begin position="250"/>
        <end position="538"/>
    </location>
</feature>
<keyword evidence="25" id="KW-1185">Reference proteome</keyword>
<feature type="binding site" evidence="20">
    <location>
        <position position="429"/>
    </location>
    <ligand>
        <name>Mg(2+)</name>
        <dbReference type="ChEBI" id="CHEBI:18420"/>
    </ligand>
</feature>
<feature type="domain" description="PEP-utilising enzyme mobile" evidence="21">
    <location>
        <begin position="151"/>
        <end position="223"/>
    </location>
</feature>
<dbReference type="InterPro" id="IPR008731">
    <property type="entry name" value="PTS_EIN"/>
</dbReference>
<evidence type="ECO:0000256" key="8">
    <source>
        <dbReference type="ARBA" id="ARBA00022448"/>
    </source>
</evidence>
<dbReference type="InterPro" id="IPR000121">
    <property type="entry name" value="PEP_util_C"/>
</dbReference>
<evidence type="ECO:0000256" key="20">
    <source>
        <dbReference type="PIRSR" id="PIRSR000732-3"/>
    </source>
</evidence>
<evidence type="ECO:0000256" key="12">
    <source>
        <dbReference type="ARBA" id="ARBA00022683"/>
    </source>
</evidence>
<dbReference type="EC" id="2.7.3.9" evidence="6 17"/>
<comment type="subcellular location">
    <subcellularLocation>
        <location evidence="4 17">Cytoplasm</location>
    </subcellularLocation>
</comment>
<evidence type="ECO:0000256" key="15">
    <source>
        <dbReference type="ARBA" id="ARBA00022842"/>
    </source>
</evidence>
<evidence type="ECO:0000256" key="7">
    <source>
        <dbReference type="ARBA" id="ARBA00016544"/>
    </source>
</evidence>
<keyword evidence="13 17" id="KW-0479">Metal-binding</keyword>
<dbReference type="InterPro" id="IPR018274">
    <property type="entry name" value="PEP_util_AS"/>
</dbReference>
<dbReference type="PROSITE" id="PS00370">
    <property type="entry name" value="PEP_ENZYMES_PHOS_SITE"/>
    <property type="match status" value="1"/>
</dbReference>
<feature type="binding site" evidence="19">
    <location>
        <position position="463"/>
    </location>
    <ligand>
        <name>phosphoenolpyruvate</name>
        <dbReference type="ChEBI" id="CHEBI:58702"/>
    </ligand>
</feature>
<dbReference type="SUPFAM" id="SSF51621">
    <property type="entry name" value="Phosphoenolpyruvate/pyruvate domain"/>
    <property type="match status" value="1"/>
</dbReference>
<keyword evidence="15 17" id="KW-0460">Magnesium</keyword>
<dbReference type="InterPro" id="IPR040442">
    <property type="entry name" value="Pyrv_kinase-like_dom_sf"/>
</dbReference>
<keyword evidence="12 17" id="KW-0598">Phosphotransferase system</keyword>
<dbReference type="RefSeq" id="WP_055060962.1">
    <property type="nucleotide sequence ID" value="NZ_CVRQ01000007.1"/>
</dbReference>
<dbReference type="PIRSF" id="PIRSF000732">
    <property type="entry name" value="PTS_enzyme_I"/>
    <property type="match status" value="1"/>
</dbReference>
<evidence type="ECO:0000256" key="17">
    <source>
        <dbReference type="PIRNR" id="PIRNR000732"/>
    </source>
</evidence>
<evidence type="ECO:0000259" key="22">
    <source>
        <dbReference type="Pfam" id="PF02896"/>
    </source>
</evidence>
<feature type="binding site" evidence="19">
    <location>
        <begin position="452"/>
        <end position="453"/>
    </location>
    <ligand>
        <name>phosphoenolpyruvate</name>
        <dbReference type="ChEBI" id="CHEBI:58702"/>
    </ligand>
</feature>
<evidence type="ECO:0000256" key="1">
    <source>
        <dbReference type="ARBA" id="ARBA00000683"/>
    </source>
</evidence>